<accession>A0A2T0QA49</accession>
<dbReference type="GO" id="GO:0042301">
    <property type="term" value="F:phosphate ion binding"/>
    <property type="evidence" value="ECO:0007669"/>
    <property type="project" value="InterPro"/>
</dbReference>
<dbReference type="InterPro" id="IPR024370">
    <property type="entry name" value="PBP_domain"/>
</dbReference>
<proteinExistence type="inferred from homology"/>
<dbReference type="CDD" id="cd13565">
    <property type="entry name" value="PBP2_PstS"/>
    <property type="match status" value="1"/>
</dbReference>
<dbReference type="InterPro" id="IPR005673">
    <property type="entry name" value="ABC_phos-bd_PstS"/>
</dbReference>
<keyword evidence="3 4" id="KW-0592">Phosphate transport</keyword>
<dbReference type="OrthoDB" id="9801510at2"/>
<keyword evidence="9" id="KW-1185">Reference proteome</keyword>
<dbReference type="AlphaFoldDB" id="A0A2T0QA49"/>
<dbReference type="GO" id="GO:0035435">
    <property type="term" value="P:phosphate ion transmembrane transport"/>
    <property type="evidence" value="ECO:0007669"/>
    <property type="project" value="InterPro"/>
</dbReference>
<dbReference type="PANTHER" id="PTHR42996:SF1">
    <property type="entry name" value="PHOSPHATE-BINDING PROTEIN PSTS"/>
    <property type="match status" value="1"/>
</dbReference>
<dbReference type="Pfam" id="PF12849">
    <property type="entry name" value="PBP_like_2"/>
    <property type="match status" value="1"/>
</dbReference>
<dbReference type="RefSeq" id="WP_106242808.1">
    <property type="nucleotide sequence ID" value="NZ_PVZC01000002.1"/>
</dbReference>
<feature type="domain" description="PBP" evidence="7">
    <location>
        <begin position="45"/>
        <end position="340"/>
    </location>
</feature>
<keyword evidence="6" id="KW-0732">Signal</keyword>
<dbReference type="PANTHER" id="PTHR42996">
    <property type="entry name" value="PHOSPHATE-BINDING PROTEIN PSTS"/>
    <property type="match status" value="1"/>
</dbReference>
<evidence type="ECO:0000256" key="2">
    <source>
        <dbReference type="ARBA" id="ARBA00022448"/>
    </source>
</evidence>
<dbReference type="Proteomes" id="UP000237846">
    <property type="component" value="Unassembled WGS sequence"/>
</dbReference>
<evidence type="ECO:0000259" key="7">
    <source>
        <dbReference type="Pfam" id="PF12849"/>
    </source>
</evidence>
<dbReference type="InterPro" id="IPR050962">
    <property type="entry name" value="Phosphate-bind_PstS"/>
</dbReference>
<comment type="similarity">
    <text evidence="1 4">Belongs to the PstS family.</text>
</comment>
<dbReference type="NCBIfam" id="TIGR00975">
    <property type="entry name" value="3a0107s03"/>
    <property type="match status" value="1"/>
</dbReference>
<evidence type="ECO:0000256" key="5">
    <source>
        <dbReference type="SAM" id="MobiDB-lite"/>
    </source>
</evidence>
<dbReference type="GO" id="GO:0043190">
    <property type="term" value="C:ATP-binding cassette (ABC) transporter complex"/>
    <property type="evidence" value="ECO:0007669"/>
    <property type="project" value="InterPro"/>
</dbReference>
<protein>
    <recommendedName>
        <fullName evidence="4">Phosphate-binding protein</fullName>
    </recommendedName>
</protein>
<evidence type="ECO:0000313" key="9">
    <source>
        <dbReference type="Proteomes" id="UP000237846"/>
    </source>
</evidence>
<feature type="signal peptide" evidence="6">
    <location>
        <begin position="1"/>
        <end position="24"/>
    </location>
</feature>
<dbReference type="SUPFAM" id="SSF53850">
    <property type="entry name" value="Periplasmic binding protein-like II"/>
    <property type="match status" value="1"/>
</dbReference>
<feature type="compositionally biased region" description="Low complexity" evidence="5">
    <location>
        <begin position="222"/>
        <end position="231"/>
    </location>
</feature>
<evidence type="ECO:0000256" key="3">
    <source>
        <dbReference type="ARBA" id="ARBA00022592"/>
    </source>
</evidence>
<feature type="region of interest" description="Disordered" evidence="5">
    <location>
        <begin position="212"/>
        <end position="231"/>
    </location>
</feature>
<name>A0A2T0QA49_9ACTN</name>
<feature type="chain" id="PRO_5038411899" description="Phosphate-binding protein" evidence="6">
    <location>
        <begin position="25"/>
        <end position="372"/>
    </location>
</feature>
<evidence type="ECO:0000256" key="4">
    <source>
        <dbReference type="PIRNR" id="PIRNR002756"/>
    </source>
</evidence>
<reference evidence="8 9" key="1">
    <citation type="submission" date="2018-03" db="EMBL/GenBank/DDBJ databases">
        <title>Genomic Encyclopedia of Archaeal and Bacterial Type Strains, Phase II (KMG-II): from individual species to whole genera.</title>
        <authorList>
            <person name="Goeker M."/>
        </authorList>
    </citation>
    <scope>NUCLEOTIDE SEQUENCE [LARGE SCALE GENOMIC DNA]</scope>
    <source>
        <strain evidence="8 9">DSM 45601</strain>
    </source>
</reference>
<dbReference type="PROSITE" id="PS51257">
    <property type="entry name" value="PROKAR_LIPOPROTEIN"/>
    <property type="match status" value="1"/>
</dbReference>
<organism evidence="8 9">
    <name type="scientific">Allonocardiopsis opalescens</name>
    <dbReference type="NCBI Taxonomy" id="1144618"/>
    <lineage>
        <taxon>Bacteria</taxon>
        <taxon>Bacillati</taxon>
        <taxon>Actinomycetota</taxon>
        <taxon>Actinomycetes</taxon>
        <taxon>Streptosporangiales</taxon>
        <taxon>Allonocardiopsis</taxon>
    </lineage>
</organism>
<evidence type="ECO:0000256" key="1">
    <source>
        <dbReference type="ARBA" id="ARBA00008725"/>
    </source>
</evidence>
<evidence type="ECO:0000256" key="6">
    <source>
        <dbReference type="SAM" id="SignalP"/>
    </source>
</evidence>
<dbReference type="Gene3D" id="3.40.190.10">
    <property type="entry name" value="Periplasmic binding protein-like II"/>
    <property type="match status" value="2"/>
</dbReference>
<sequence length="372" mass="37752">MKLSKYGKFAGVALAGALALSACGGDPEPAGGGSASPAALPEGVECAPGTLNAGGATSQELAMNAWRSAYQSACPDATVNYDPTGSGAGRTNFADGAIALAGSDAVMDAEEQAAADERCGGQAVHLPLYISPIAVIFNLEGVDELNLSPEVIAGIFNQEITNWNDEAIAADNPDAELPDLEITPVNRSDESGTTENFVAYLSAVAPDAWPHEVSGDWPSELSSQSGQGSAGVVTTVQGGNGTIGYVDASQVAANDLSSARVGVGEEFVEFSPEAAAAIVDSSPAAEGVAEGDLAIELDYTTEEAGVYPIVLISYEIICTSYENAEEGALVQSFVSYLASEDGQQVAATEAGSAPISETTRENVMAVLEGLGA</sequence>
<dbReference type="EMBL" id="PVZC01000002">
    <property type="protein sequence ID" value="PRY00786.1"/>
    <property type="molecule type" value="Genomic_DNA"/>
</dbReference>
<gene>
    <name evidence="8" type="ORF">CLV72_102418</name>
</gene>
<dbReference type="PIRSF" id="PIRSF002756">
    <property type="entry name" value="PstS"/>
    <property type="match status" value="1"/>
</dbReference>
<keyword evidence="2 4" id="KW-0813">Transport</keyword>
<evidence type="ECO:0000313" key="8">
    <source>
        <dbReference type="EMBL" id="PRY00786.1"/>
    </source>
</evidence>
<comment type="caution">
    <text evidence="8">The sequence shown here is derived from an EMBL/GenBank/DDBJ whole genome shotgun (WGS) entry which is preliminary data.</text>
</comment>